<feature type="transmembrane region" description="Helical" evidence="1">
    <location>
        <begin position="6"/>
        <end position="24"/>
    </location>
</feature>
<dbReference type="EMBL" id="GBXM01094458">
    <property type="protein sequence ID" value="JAH14119.1"/>
    <property type="molecule type" value="Transcribed_RNA"/>
</dbReference>
<reference evidence="2" key="2">
    <citation type="journal article" date="2015" name="Fish Shellfish Immunol.">
        <title>Early steps in the European eel (Anguilla anguilla)-Vibrio vulnificus interaction in the gills: Role of the RtxA13 toxin.</title>
        <authorList>
            <person name="Callol A."/>
            <person name="Pajuelo D."/>
            <person name="Ebbesson L."/>
            <person name="Teles M."/>
            <person name="MacKenzie S."/>
            <person name="Amaro C."/>
        </authorList>
    </citation>
    <scope>NUCLEOTIDE SEQUENCE</scope>
</reference>
<sequence>MSLLCVYWFTMILHVYVLSAHALVPKSHIVKHGKPHELASCSNEQLP</sequence>
<keyword evidence="1" id="KW-1133">Transmembrane helix</keyword>
<proteinExistence type="predicted"/>
<organism evidence="2">
    <name type="scientific">Anguilla anguilla</name>
    <name type="common">European freshwater eel</name>
    <name type="synonym">Muraena anguilla</name>
    <dbReference type="NCBI Taxonomy" id="7936"/>
    <lineage>
        <taxon>Eukaryota</taxon>
        <taxon>Metazoa</taxon>
        <taxon>Chordata</taxon>
        <taxon>Craniata</taxon>
        <taxon>Vertebrata</taxon>
        <taxon>Euteleostomi</taxon>
        <taxon>Actinopterygii</taxon>
        <taxon>Neopterygii</taxon>
        <taxon>Teleostei</taxon>
        <taxon>Anguilliformes</taxon>
        <taxon>Anguillidae</taxon>
        <taxon>Anguilla</taxon>
    </lineage>
</organism>
<dbReference type="AlphaFoldDB" id="A0A0E9QBH0"/>
<name>A0A0E9QBH0_ANGAN</name>
<evidence type="ECO:0000313" key="2">
    <source>
        <dbReference type="EMBL" id="JAH14119.1"/>
    </source>
</evidence>
<protein>
    <submittedName>
        <fullName evidence="2">Uncharacterized protein</fullName>
    </submittedName>
</protein>
<keyword evidence="1" id="KW-0472">Membrane</keyword>
<reference evidence="2" key="1">
    <citation type="submission" date="2014-11" db="EMBL/GenBank/DDBJ databases">
        <authorList>
            <person name="Amaro Gonzalez C."/>
        </authorList>
    </citation>
    <scope>NUCLEOTIDE SEQUENCE</scope>
</reference>
<accession>A0A0E9QBH0</accession>
<keyword evidence="1" id="KW-0812">Transmembrane</keyword>
<evidence type="ECO:0000256" key="1">
    <source>
        <dbReference type="SAM" id="Phobius"/>
    </source>
</evidence>